<feature type="transmembrane region" description="Helical" evidence="8">
    <location>
        <begin position="177"/>
        <end position="197"/>
    </location>
</feature>
<gene>
    <name evidence="10" type="ORF">BCL32_3683</name>
</gene>
<dbReference type="Gene3D" id="1.20.1250.20">
    <property type="entry name" value="MFS general substrate transporter like domains"/>
    <property type="match status" value="1"/>
</dbReference>
<dbReference type="RefSeq" id="WP_022714950.1">
    <property type="nucleotide sequence ID" value="NZ_ATTQ01000006.1"/>
</dbReference>
<feature type="transmembrane region" description="Helical" evidence="8">
    <location>
        <begin position="252"/>
        <end position="273"/>
    </location>
</feature>
<feature type="transmembrane region" description="Helical" evidence="8">
    <location>
        <begin position="348"/>
        <end position="366"/>
    </location>
</feature>
<name>A0A559SMF6_9HYPH</name>
<reference evidence="10 11" key="1">
    <citation type="submission" date="2019-06" db="EMBL/GenBank/DDBJ databases">
        <title>Pac Bio to generate improved reference genome sequences for organisms with transposon mutant libraries (support for FEBA project).</title>
        <authorList>
            <person name="Blow M."/>
        </authorList>
    </citation>
    <scope>NUCLEOTIDE SEQUENCE [LARGE SCALE GENOMIC DNA]</scope>
    <source>
        <strain evidence="10 11">USDA 1844</strain>
    </source>
</reference>
<feature type="transmembrane region" description="Helical" evidence="8">
    <location>
        <begin position="229"/>
        <end position="246"/>
    </location>
</feature>
<feature type="transmembrane region" description="Helical" evidence="8">
    <location>
        <begin position="57"/>
        <end position="81"/>
    </location>
</feature>
<feature type="transmembrane region" description="Helical" evidence="8">
    <location>
        <begin position="285"/>
        <end position="306"/>
    </location>
</feature>
<dbReference type="CDD" id="cd17324">
    <property type="entry name" value="MFS_NepI_like"/>
    <property type="match status" value="1"/>
</dbReference>
<dbReference type="PANTHER" id="PTHR43271:SF2">
    <property type="entry name" value="BLL2771 PROTEIN"/>
    <property type="match status" value="1"/>
</dbReference>
<dbReference type="EMBL" id="VISO01000003">
    <property type="protein sequence ID" value="TVZ63532.1"/>
    <property type="molecule type" value="Genomic_DNA"/>
</dbReference>
<evidence type="ECO:0000256" key="2">
    <source>
        <dbReference type="ARBA" id="ARBA00008335"/>
    </source>
</evidence>
<dbReference type="Pfam" id="PF07690">
    <property type="entry name" value="MFS_1"/>
    <property type="match status" value="1"/>
</dbReference>
<keyword evidence="5 8" id="KW-0812">Transmembrane</keyword>
<evidence type="ECO:0000259" key="9">
    <source>
        <dbReference type="PROSITE" id="PS50850"/>
    </source>
</evidence>
<keyword evidence="6 8" id="KW-1133">Transmembrane helix</keyword>
<protein>
    <submittedName>
        <fullName evidence="10">Putative MFS family arabinose efflux permease</fullName>
    </submittedName>
</protein>
<feature type="transmembrane region" description="Helical" evidence="8">
    <location>
        <begin position="24"/>
        <end position="45"/>
    </location>
</feature>
<keyword evidence="4" id="KW-1003">Cell membrane</keyword>
<sequence length="404" mass="42145">MTGIEHVLNPPRMNFGAAADGRRFAVIALIAFLTLVDLFAAQAILPALVEKFQVSRAAMGFAVNASTFGMAVAGLGIAFFGRSIDRRNGIWISLALLSIPTTALAFTDDLTIFAVFRVVQGLCMSAAFTLTMAYLSEHFSPAHATGALAAYVTGNVASNLFGRILSAAVAGLGGLEINFLTFAALNIGGALLVWLTLKKKSATMQTSEDGSFNMPRWTYHFTDSELRRTFAIGFLILFVFIGTFTYGNFQLLALGLSPMTLGLVYLVFLPSILTTPMAGKLATRIGAKFAIISTLGLAIVGLAALLSVSLPLVLAGLALVAVGTFLAQAIATGLIGRRAVTDKAGASGIYLACYYTGGLAGSFVLGQIYDQVGWPACIGVLIAALLGAVVIALPIGSTPGPSRL</sequence>
<dbReference type="InterPro" id="IPR036259">
    <property type="entry name" value="MFS_trans_sf"/>
</dbReference>
<keyword evidence="3" id="KW-0813">Transport</keyword>
<feature type="domain" description="Major facilitator superfamily (MFS) profile" evidence="9">
    <location>
        <begin position="23"/>
        <end position="399"/>
    </location>
</feature>
<dbReference type="Proteomes" id="UP000319824">
    <property type="component" value="Unassembled WGS sequence"/>
</dbReference>
<dbReference type="GO" id="GO:0022857">
    <property type="term" value="F:transmembrane transporter activity"/>
    <property type="evidence" value="ECO:0007669"/>
    <property type="project" value="InterPro"/>
</dbReference>
<feature type="transmembrane region" description="Helical" evidence="8">
    <location>
        <begin position="372"/>
        <end position="395"/>
    </location>
</feature>
<comment type="subcellular location">
    <subcellularLocation>
        <location evidence="1">Cell membrane</location>
        <topology evidence="1">Multi-pass membrane protein</topology>
    </subcellularLocation>
</comment>
<evidence type="ECO:0000256" key="1">
    <source>
        <dbReference type="ARBA" id="ARBA00004651"/>
    </source>
</evidence>
<comment type="caution">
    <text evidence="10">The sequence shown here is derived from an EMBL/GenBank/DDBJ whole genome shotgun (WGS) entry which is preliminary data.</text>
</comment>
<evidence type="ECO:0000256" key="5">
    <source>
        <dbReference type="ARBA" id="ARBA00022692"/>
    </source>
</evidence>
<feature type="transmembrane region" description="Helical" evidence="8">
    <location>
        <begin position="112"/>
        <end position="135"/>
    </location>
</feature>
<feature type="transmembrane region" description="Helical" evidence="8">
    <location>
        <begin position="88"/>
        <end position="106"/>
    </location>
</feature>
<dbReference type="PROSITE" id="PS50850">
    <property type="entry name" value="MFS"/>
    <property type="match status" value="1"/>
</dbReference>
<keyword evidence="7 8" id="KW-0472">Membrane</keyword>
<evidence type="ECO:0000256" key="8">
    <source>
        <dbReference type="SAM" id="Phobius"/>
    </source>
</evidence>
<evidence type="ECO:0000256" key="4">
    <source>
        <dbReference type="ARBA" id="ARBA00022475"/>
    </source>
</evidence>
<evidence type="ECO:0000313" key="11">
    <source>
        <dbReference type="Proteomes" id="UP000319824"/>
    </source>
</evidence>
<dbReference type="InterPro" id="IPR011701">
    <property type="entry name" value="MFS"/>
</dbReference>
<dbReference type="SUPFAM" id="SSF103473">
    <property type="entry name" value="MFS general substrate transporter"/>
    <property type="match status" value="1"/>
</dbReference>
<proteinExistence type="inferred from homology"/>
<evidence type="ECO:0000256" key="6">
    <source>
        <dbReference type="ARBA" id="ARBA00022989"/>
    </source>
</evidence>
<evidence type="ECO:0000256" key="3">
    <source>
        <dbReference type="ARBA" id="ARBA00022448"/>
    </source>
</evidence>
<feature type="transmembrane region" description="Helical" evidence="8">
    <location>
        <begin position="312"/>
        <end position="336"/>
    </location>
</feature>
<evidence type="ECO:0000313" key="10">
    <source>
        <dbReference type="EMBL" id="TVZ63532.1"/>
    </source>
</evidence>
<dbReference type="InterPro" id="IPR020846">
    <property type="entry name" value="MFS_dom"/>
</dbReference>
<evidence type="ECO:0000256" key="7">
    <source>
        <dbReference type="ARBA" id="ARBA00023136"/>
    </source>
</evidence>
<comment type="similarity">
    <text evidence="2">Belongs to the major facilitator superfamily.</text>
</comment>
<accession>A0A559SMF6</accession>
<dbReference type="GO" id="GO:0005886">
    <property type="term" value="C:plasma membrane"/>
    <property type="evidence" value="ECO:0007669"/>
    <property type="project" value="UniProtKB-SubCell"/>
</dbReference>
<organism evidence="10 11">
    <name type="scientific">Rhizobium mongolense USDA 1844</name>
    <dbReference type="NCBI Taxonomy" id="1079460"/>
    <lineage>
        <taxon>Bacteria</taxon>
        <taxon>Pseudomonadati</taxon>
        <taxon>Pseudomonadota</taxon>
        <taxon>Alphaproteobacteria</taxon>
        <taxon>Hyphomicrobiales</taxon>
        <taxon>Rhizobiaceae</taxon>
        <taxon>Rhizobium/Agrobacterium group</taxon>
        <taxon>Rhizobium</taxon>
    </lineage>
</organism>
<dbReference type="PANTHER" id="PTHR43271">
    <property type="entry name" value="BLL2771 PROTEIN"/>
    <property type="match status" value="1"/>
</dbReference>
<dbReference type="AlphaFoldDB" id="A0A559SMF6"/>